<sequence>MDTSNSPRTTSETTPLVSAGTSKKPKTPLPKLQIGILMTLRLVEPIASMSIFPYINQLIRELGITGGDDAAVGYYAGITESLFFVAQTLTVLRWSRLSDRIGRKPVLLVGLSGTCMSMLCFGLSTTFWGLVVSRCMCGVLNGNVSVLEDYAGRIDRLLRIWLRDLPCFQIMWCIGGFIGPLIGGMLARPQDNWPELFAHPFWSKYPYFLPCAVSACMFVLGFLVVLFFLEEVSFTYYLDDRGGLSQISNMPMRSLLTPTIVIPIANYAMLALLDIALMAILPLFLSTPTYLGGLGFTPSRIGLWMGIYAMANGIFQALFFAKIVDWVGPKRFFCGAVSCFAPIILMFPIMSWLVHARGMVDHAITPTLISQLALTMIWDMAYGTVFMFITASAPTKNVLGTVNGLGQTSASMARVVGPAFATSLFAFSKEHNILNGNAVYVVFIVLAGVLRWLGSQVAR</sequence>
<dbReference type="SUPFAM" id="SSF103473">
    <property type="entry name" value="MFS general substrate transporter"/>
    <property type="match status" value="1"/>
</dbReference>
<dbReference type="GO" id="GO:0016020">
    <property type="term" value="C:membrane"/>
    <property type="evidence" value="ECO:0007669"/>
    <property type="project" value="UniProtKB-SubCell"/>
</dbReference>
<feature type="region of interest" description="Disordered" evidence="6">
    <location>
        <begin position="1"/>
        <end position="26"/>
    </location>
</feature>
<dbReference type="EMBL" id="JABBWK010000002">
    <property type="protein sequence ID" value="KAG1907937.1"/>
    <property type="molecule type" value="Genomic_DNA"/>
</dbReference>
<dbReference type="InterPro" id="IPR011701">
    <property type="entry name" value="MFS"/>
</dbReference>
<evidence type="ECO:0000256" key="6">
    <source>
        <dbReference type="SAM" id="MobiDB-lite"/>
    </source>
</evidence>
<keyword evidence="3 7" id="KW-0812">Transmembrane</keyword>
<dbReference type="Pfam" id="PF07690">
    <property type="entry name" value="MFS_1"/>
    <property type="match status" value="1"/>
</dbReference>
<dbReference type="AlphaFoldDB" id="A0AAD4EKU2"/>
<evidence type="ECO:0000256" key="1">
    <source>
        <dbReference type="ARBA" id="ARBA00004141"/>
    </source>
</evidence>
<evidence type="ECO:0000256" key="2">
    <source>
        <dbReference type="ARBA" id="ARBA00022448"/>
    </source>
</evidence>
<protein>
    <submittedName>
        <fullName evidence="9">MFS general substrate transporter</fullName>
    </submittedName>
</protein>
<evidence type="ECO:0000313" key="9">
    <source>
        <dbReference type="EMBL" id="KAG1907937.1"/>
    </source>
</evidence>
<evidence type="ECO:0000313" key="10">
    <source>
        <dbReference type="Proteomes" id="UP001195769"/>
    </source>
</evidence>
<dbReference type="Gene3D" id="1.20.1250.20">
    <property type="entry name" value="MFS general substrate transporter like domains"/>
    <property type="match status" value="1"/>
</dbReference>
<reference evidence="9" key="1">
    <citation type="journal article" date="2020" name="New Phytol.">
        <title>Comparative genomics reveals dynamic genome evolution in host specialist ectomycorrhizal fungi.</title>
        <authorList>
            <person name="Lofgren L.A."/>
            <person name="Nguyen N.H."/>
            <person name="Vilgalys R."/>
            <person name="Ruytinx J."/>
            <person name="Liao H.L."/>
            <person name="Branco S."/>
            <person name="Kuo A."/>
            <person name="LaButti K."/>
            <person name="Lipzen A."/>
            <person name="Andreopoulos W."/>
            <person name="Pangilinan J."/>
            <person name="Riley R."/>
            <person name="Hundley H."/>
            <person name="Na H."/>
            <person name="Barry K."/>
            <person name="Grigoriev I.V."/>
            <person name="Stajich J.E."/>
            <person name="Kennedy P.G."/>
        </authorList>
    </citation>
    <scope>NUCLEOTIDE SEQUENCE</scope>
    <source>
        <strain evidence="9">FC203</strain>
    </source>
</reference>
<dbReference type="GO" id="GO:0022857">
    <property type="term" value="F:transmembrane transporter activity"/>
    <property type="evidence" value="ECO:0007669"/>
    <property type="project" value="InterPro"/>
</dbReference>
<feature type="transmembrane region" description="Helical" evidence="7">
    <location>
        <begin position="168"/>
        <end position="187"/>
    </location>
</feature>
<feature type="transmembrane region" description="Helical" evidence="7">
    <location>
        <begin position="301"/>
        <end position="320"/>
    </location>
</feature>
<comment type="subcellular location">
    <subcellularLocation>
        <location evidence="1">Membrane</location>
        <topology evidence="1">Multi-pass membrane protein</topology>
    </subcellularLocation>
</comment>
<feature type="transmembrane region" description="Helical" evidence="7">
    <location>
        <begin position="332"/>
        <end position="356"/>
    </location>
</feature>
<keyword evidence="10" id="KW-1185">Reference proteome</keyword>
<evidence type="ECO:0000256" key="7">
    <source>
        <dbReference type="SAM" id="Phobius"/>
    </source>
</evidence>
<dbReference type="PANTHER" id="PTHR23504:SF15">
    <property type="entry name" value="MAJOR FACILITATOR SUPERFAMILY (MFS) PROFILE DOMAIN-CONTAINING PROTEIN"/>
    <property type="match status" value="1"/>
</dbReference>
<keyword evidence="5 7" id="KW-0472">Membrane</keyword>
<dbReference type="PANTHER" id="PTHR23504">
    <property type="entry name" value="MAJOR FACILITATOR SUPERFAMILY DOMAIN-CONTAINING PROTEIN 10"/>
    <property type="match status" value="1"/>
</dbReference>
<feature type="compositionally biased region" description="Polar residues" evidence="6">
    <location>
        <begin position="1"/>
        <end position="21"/>
    </location>
</feature>
<feature type="transmembrane region" description="Helical" evidence="7">
    <location>
        <begin position="368"/>
        <end position="389"/>
    </location>
</feature>
<evidence type="ECO:0000259" key="8">
    <source>
        <dbReference type="PROSITE" id="PS50850"/>
    </source>
</evidence>
<evidence type="ECO:0000256" key="5">
    <source>
        <dbReference type="ARBA" id="ARBA00023136"/>
    </source>
</evidence>
<keyword evidence="2" id="KW-0813">Transport</keyword>
<accession>A0AAD4EKU2</accession>
<feature type="transmembrane region" description="Helical" evidence="7">
    <location>
        <begin position="433"/>
        <end position="453"/>
    </location>
</feature>
<name>A0AAD4EKU2_9AGAM</name>
<dbReference type="RefSeq" id="XP_041233512.1">
    <property type="nucleotide sequence ID" value="XM_041369405.1"/>
</dbReference>
<feature type="transmembrane region" description="Helical" evidence="7">
    <location>
        <begin position="72"/>
        <end position="94"/>
    </location>
</feature>
<evidence type="ECO:0000256" key="3">
    <source>
        <dbReference type="ARBA" id="ARBA00022692"/>
    </source>
</evidence>
<dbReference type="Proteomes" id="UP001195769">
    <property type="component" value="Unassembled WGS sequence"/>
</dbReference>
<organism evidence="9 10">
    <name type="scientific">Suillus fuscotomentosus</name>
    <dbReference type="NCBI Taxonomy" id="1912939"/>
    <lineage>
        <taxon>Eukaryota</taxon>
        <taxon>Fungi</taxon>
        <taxon>Dikarya</taxon>
        <taxon>Basidiomycota</taxon>
        <taxon>Agaricomycotina</taxon>
        <taxon>Agaricomycetes</taxon>
        <taxon>Agaricomycetidae</taxon>
        <taxon>Boletales</taxon>
        <taxon>Suillineae</taxon>
        <taxon>Suillaceae</taxon>
        <taxon>Suillus</taxon>
    </lineage>
</organism>
<dbReference type="GeneID" id="64663703"/>
<proteinExistence type="predicted"/>
<evidence type="ECO:0000256" key="4">
    <source>
        <dbReference type="ARBA" id="ARBA00022989"/>
    </source>
</evidence>
<feature type="domain" description="Major facilitator superfamily (MFS) profile" evidence="8">
    <location>
        <begin position="33"/>
        <end position="459"/>
    </location>
</feature>
<dbReference type="InterPro" id="IPR020846">
    <property type="entry name" value="MFS_dom"/>
</dbReference>
<feature type="transmembrane region" description="Helical" evidence="7">
    <location>
        <begin position="207"/>
        <end position="229"/>
    </location>
</feature>
<dbReference type="InterPro" id="IPR036259">
    <property type="entry name" value="MFS_trans_sf"/>
</dbReference>
<keyword evidence="4 7" id="KW-1133">Transmembrane helix</keyword>
<dbReference type="PROSITE" id="PS50850">
    <property type="entry name" value="MFS"/>
    <property type="match status" value="1"/>
</dbReference>
<gene>
    <name evidence="9" type="ORF">F5891DRAFT_1220547</name>
</gene>
<feature type="transmembrane region" description="Helical" evidence="7">
    <location>
        <begin position="255"/>
        <end position="281"/>
    </location>
</feature>
<comment type="caution">
    <text evidence="9">The sequence shown here is derived from an EMBL/GenBank/DDBJ whole genome shotgun (WGS) entry which is preliminary data.</text>
</comment>
<feature type="transmembrane region" description="Helical" evidence="7">
    <location>
        <begin position="106"/>
        <end position="124"/>
    </location>
</feature>